<protein>
    <submittedName>
        <fullName evidence="1">Uncharacterized protein</fullName>
    </submittedName>
</protein>
<gene>
    <name evidence="1" type="ORF">MHEL_10260</name>
</gene>
<dbReference type="RefSeq" id="WP_163746540.1">
    <property type="nucleotide sequence ID" value="NZ_AP022596.1"/>
</dbReference>
<evidence type="ECO:0000313" key="1">
    <source>
        <dbReference type="EMBL" id="BBY62783.1"/>
    </source>
</evidence>
<reference evidence="1 2" key="1">
    <citation type="journal article" date="2019" name="Emerg. Microbes Infect.">
        <title>Comprehensive subspecies identification of 175 nontuberculous mycobacteria species based on 7547 genomic profiles.</title>
        <authorList>
            <person name="Matsumoto Y."/>
            <person name="Kinjo T."/>
            <person name="Motooka D."/>
            <person name="Nabeya D."/>
            <person name="Jung N."/>
            <person name="Uechi K."/>
            <person name="Horii T."/>
            <person name="Iida T."/>
            <person name="Fujita J."/>
            <person name="Nakamura S."/>
        </authorList>
    </citation>
    <scope>NUCLEOTIDE SEQUENCE [LARGE SCALE GENOMIC DNA]</scope>
    <source>
        <strain evidence="1 2">JCM 30396</strain>
    </source>
</reference>
<name>A0A7I7T1H2_9MYCO</name>
<dbReference type="EMBL" id="AP022596">
    <property type="protein sequence ID" value="BBY62783.1"/>
    <property type="molecule type" value="Genomic_DNA"/>
</dbReference>
<keyword evidence="2" id="KW-1185">Reference proteome</keyword>
<accession>A0A7I7T1H2</accession>
<organism evidence="1 2">
    <name type="scientific">Mycolicibacterium helvum</name>
    <dbReference type="NCBI Taxonomy" id="1534349"/>
    <lineage>
        <taxon>Bacteria</taxon>
        <taxon>Bacillati</taxon>
        <taxon>Actinomycetota</taxon>
        <taxon>Actinomycetes</taxon>
        <taxon>Mycobacteriales</taxon>
        <taxon>Mycobacteriaceae</taxon>
        <taxon>Mycolicibacterium</taxon>
    </lineage>
</organism>
<proteinExistence type="predicted"/>
<dbReference type="KEGG" id="mhev:MHEL_10260"/>
<sequence>MHVVAFAAARKAVLEEAGGVTAEGFPMTSCYVESLPAQITVPLVLAVHTSGGSDYEPHRFIVAKSPEGERVGLLEFAWQWPDNPGVPVKFRVFAHHLPITVYAAGVYTIGLYGHPDAVEAEFSFPIPVLRLNPLTGAPTTDAN</sequence>
<dbReference type="Proteomes" id="UP000467148">
    <property type="component" value="Chromosome"/>
</dbReference>
<dbReference type="AlphaFoldDB" id="A0A7I7T1H2"/>
<evidence type="ECO:0000313" key="2">
    <source>
        <dbReference type="Proteomes" id="UP000467148"/>
    </source>
</evidence>